<name>A0A9D1CM23_9FIRM</name>
<feature type="transmembrane region" description="Helical" evidence="1">
    <location>
        <begin position="39"/>
        <end position="63"/>
    </location>
</feature>
<dbReference type="AlphaFoldDB" id="A0A9D1CM23"/>
<keyword evidence="1" id="KW-0472">Membrane</keyword>
<evidence type="ECO:0000256" key="1">
    <source>
        <dbReference type="SAM" id="Phobius"/>
    </source>
</evidence>
<protein>
    <submittedName>
        <fullName evidence="2">Dihydropteridine reductase</fullName>
    </submittedName>
</protein>
<evidence type="ECO:0000313" key="3">
    <source>
        <dbReference type="Proteomes" id="UP000886796"/>
    </source>
</evidence>
<dbReference type="EMBL" id="DVFK01000104">
    <property type="protein sequence ID" value="HIQ68331.1"/>
    <property type="molecule type" value="Genomic_DNA"/>
</dbReference>
<evidence type="ECO:0000313" key="2">
    <source>
        <dbReference type="EMBL" id="HIQ68331.1"/>
    </source>
</evidence>
<keyword evidence="1" id="KW-1133">Transmembrane helix</keyword>
<reference evidence="2" key="1">
    <citation type="submission" date="2020-10" db="EMBL/GenBank/DDBJ databases">
        <authorList>
            <person name="Gilroy R."/>
        </authorList>
    </citation>
    <scope>NUCLEOTIDE SEQUENCE</scope>
    <source>
        <strain evidence="2">13361</strain>
    </source>
</reference>
<gene>
    <name evidence="2" type="ORF">IAB74_07470</name>
</gene>
<proteinExistence type="predicted"/>
<accession>A0A9D1CM23</accession>
<reference evidence="2" key="2">
    <citation type="journal article" date="2021" name="PeerJ">
        <title>Extensive microbial diversity within the chicken gut microbiome revealed by metagenomics and culture.</title>
        <authorList>
            <person name="Gilroy R."/>
            <person name="Ravi A."/>
            <person name="Getino M."/>
            <person name="Pursley I."/>
            <person name="Horton D.L."/>
            <person name="Alikhan N.F."/>
            <person name="Baker D."/>
            <person name="Gharbi K."/>
            <person name="Hall N."/>
            <person name="Watson M."/>
            <person name="Adriaenssens E.M."/>
            <person name="Foster-Nyarko E."/>
            <person name="Jarju S."/>
            <person name="Secka A."/>
            <person name="Antonio M."/>
            <person name="Oren A."/>
            <person name="Chaudhuri R.R."/>
            <person name="La Ragione R."/>
            <person name="Hildebrand F."/>
            <person name="Pallen M.J."/>
        </authorList>
    </citation>
    <scope>NUCLEOTIDE SEQUENCE</scope>
    <source>
        <strain evidence="2">13361</strain>
    </source>
</reference>
<feature type="transmembrane region" description="Helical" evidence="1">
    <location>
        <begin position="69"/>
        <end position="92"/>
    </location>
</feature>
<organism evidence="2 3">
    <name type="scientific">Candidatus Faecousia excrementigallinarum</name>
    <dbReference type="NCBI Taxonomy" id="2840806"/>
    <lineage>
        <taxon>Bacteria</taxon>
        <taxon>Bacillati</taxon>
        <taxon>Bacillota</taxon>
        <taxon>Clostridia</taxon>
        <taxon>Eubacteriales</taxon>
        <taxon>Oscillospiraceae</taxon>
        <taxon>Faecousia</taxon>
    </lineage>
</organism>
<comment type="caution">
    <text evidence="2">The sequence shown here is derived from an EMBL/GenBank/DDBJ whole genome shotgun (WGS) entry which is preliminary data.</text>
</comment>
<keyword evidence="1" id="KW-0812">Transmembrane</keyword>
<dbReference type="Proteomes" id="UP000886796">
    <property type="component" value="Unassembled WGS sequence"/>
</dbReference>
<sequence length="120" mass="12694">MNTDKIYAESIANQYAPKDTSKVVALRKLDRKAKQPSEIFAFTFGILSTLVLGTGMCLSMGVIGGSGPAAFAAGIILGIAGILGVCLNYPLYKKIRSAGMKKYANDIMLLAKDITGSDTQ</sequence>